<evidence type="ECO:0000256" key="5">
    <source>
        <dbReference type="SAM" id="Phobius"/>
    </source>
</evidence>
<gene>
    <name evidence="7" type="ORF">THITE_2110167</name>
</gene>
<dbReference type="RefSeq" id="XP_003650570.1">
    <property type="nucleotide sequence ID" value="XM_003650522.1"/>
</dbReference>
<dbReference type="EMBL" id="CP003009">
    <property type="protein sequence ID" value="AEO64234.1"/>
    <property type="molecule type" value="Genomic_DNA"/>
</dbReference>
<dbReference type="PANTHER" id="PTHR44329:SF288">
    <property type="entry name" value="MITOGEN-ACTIVATED PROTEIN KINASE KINASE KINASE 20"/>
    <property type="match status" value="1"/>
</dbReference>
<sequence>MDRSSVPRDVDIQNIDGVGLGSFAQVGLLKNSKYVIKIASNNAHEHHERERAVYERLGSHPNILQFFGEICIHSSERTLQGLLLEYHSMGTLDKVLMSRDFMHSRSGWPRQVVEAIRHVHSRGVVHGDVGCHNILVKSDGTLVLADFGGSRIDGSGCLEFPPARYSRPKTAHDRLEPTEKDDLFALGTALYEISTGQLLYHDLDEGDITTRFSERDYPDMALVPPALQQIIVRCWSEKYTSADEVARDLERLEASSRCLPSGISLVALGLISATLAAIVAVRTRRLDFHNVLRAIDALRPWGLRPWK</sequence>
<reference evidence="7 8" key="1">
    <citation type="journal article" date="2011" name="Nat. Biotechnol.">
        <title>Comparative genomic analysis of the thermophilic biomass-degrading fungi Myceliophthora thermophila and Thielavia terrestris.</title>
        <authorList>
            <person name="Berka R.M."/>
            <person name="Grigoriev I.V."/>
            <person name="Otillar R."/>
            <person name="Salamov A."/>
            <person name="Grimwood J."/>
            <person name="Reid I."/>
            <person name="Ishmael N."/>
            <person name="John T."/>
            <person name="Darmond C."/>
            <person name="Moisan M.-C."/>
            <person name="Henrissat B."/>
            <person name="Coutinho P.M."/>
            <person name="Lombard V."/>
            <person name="Natvig D.O."/>
            <person name="Lindquist E."/>
            <person name="Schmutz J."/>
            <person name="Lucas S."/>
            <person name="Harris P."/>
            <person name="Powlowski J."/>
            <person name="Bellemare A."/>
            <person name="Taylor D."/>
            <person name="Butler G."/>
            <person name="de Vries R.P."/>
            <person name="Allijn I.E."/>
            <person name="van den Brink J."/>
            <person name="Ushinsky S."/>
            <person name="Storms R."/>
            <person name="Powell A.J."/>
            <person name="Paulsen I.T."/>
            <person name="Elbourne L.D.H."/>
            <person name="Baker S.E."/>
            <person name="Magnuson J."/>
            <person name="LaBoissiere S."/>
            <person name="Clutterbuck A.J."/>
            <person name="Martinez D."/>
            <person name="Wogulis M."/>
            <person name="de Leon A.L."/>
            <person name="Rey M.W."/>
            <person name="Tsang A."/>
        </authorList>
    </citation>
    <scope>NUCLEOTIDE SEQUENCE [LARGE SCALE GENOMIC DNA]</scope>
    <source>
        <strain evidence="8">ATCC 38088 / NRRL 8126</strain>
    </source>
</reference>
<evidence type="ECO:0000259" key="6">
    <source>
        <dbReference type="PROSITE" id="PS50011"/>
    </source>
</evidence>
<protein>
    <recommendedName>
        <fullName evidence="6">Protein kinase domain-containing protein</fullName>
    </recommendedName>
</protein>
<organism evidence="7 8">
    <name type="scientific">Thermothielavioides terrestris (strain ATCC 38088 / NRRL 8126)</name>
    <name type="common">Thielavia terrestris</name>
    <dbReference type="NCBI Taxonomy" id="578455"/>
    <lineage>
        <taxon>Eukaryota</taxon>
        <taxon>Fungi</taxon>
        <taxon>Dikarya</taxon>
        <taxon>Ascomycota</taxon>
        <taxon>Pezizomycotina</taxon>
        <taxon>Sordariomycetes</taxon>
        <taxon>Sordariomycetidae</taxon>
        <taxon>Sordariales</taxon>
        <taxon>Chaetomiaceae</taxon>
        <taxon>Thermothielavioides</taxon>
        <taxon>Thermothielavioides terrestris</taxon>
    </lineage>
</organism>
<dbReference type="CDD" id="cd00180">
    <property type="entry name" value="PKc"/>
    <property type="match status" value="1"/>
</dbReference>
<keyword evidence="8" id="KW-1185">Reference proteome</keyword>
<dbReference type="AlphaFoldDB" id="G2QRU0"/>
<keyword evidence="5" id="KW-0472">Membrane</keyword>
<dbReference type="PROSITE" id="PS50011">
    <property type="entry name" value="PROTEIN_KINASE_DOM"/>
    <property type="match status" value="1"/>
</dbReference>
<keyword evidence="1" id="KW-0808">Transferase</keyword>
<evidence type="ECO:0000256" key="2">
    <source>
        <dbReference type="ARBA" id="ARBA00022741"/>
    </source>
</evidence>
<name>G2QRU0_THETT</name>
<dbReference type="GO" id="GO:0005524">
    <property type="term" value="F:ATP binding"/>
    <property type="evidence" value="ECO:0007669"/>
    <property type="project" value="UniProtKB-KW"/>
</dbReference>
<feature type="transmembrane region" description="Helical" evidence="5">
    <location>
        <begin position="262"/>
        <end position="281"/>
    </location>
</feature>
<keyword evidence="4" id="KW-0067">ATP-binding</keyword>
<keyword evidence="5" id="KW-0812">Transmembrane</keyword>
<dbReference type="GeneID" id="11523386"/>
<keyword evidence="2" id="KW-0547">Nucleotide-binding</keyword>
<proteinExistence type="predicted"/>
<dbReference type="Proteomes" id="UP000008181">
    <property type="component" value="Chromosome 1"/>
</dbReference>
<dbReference type="HOGENOM" id="CLU_000288_31_3_1"/>
<keyword evidence="5" id="KW-1133">Transmembrane helix</keyword>
<dbReference type="eggNOG" id="KOG0192">
    <property type="taxonomic scope" value="Eukaryota"/>
</dbReference>
<evidence type="ECO:0000313" key="7">
    <source>
        <dbReference type="EMBL" id="AEO64234.1"/>
    </source>
</evidence>
<dbReference type="InterPro" id="IPR011009">
    <property type="entry name" value="Kinase-like_dom_sf"/>
</dbReference>
<dbReference type="GO" id="GO:0004674">
    <property type="term" value="F:protein serine/threonine kinase activity"/>
    <property type="evidence" value="ECO:0007669"/>
    <property type="project" value="TreeGrafter"/>
</dbReference>
<dbReference type="InterPro" id="IPR000719">
    <property type="entry name" value="Prot_kinase_dom"/>
</dbReference>
<dbReference type="SUPFAM" id="SSF56112">
    <property type="entry name" value="Protein kinase-like (PK-like)"/>
    <property type="match status" value="1"/>
</dbReference>
<feature type="domain" description="Protein kinase" evidence="6">
    <location>
        <begin position="12"/>
        <end position="259"/>
    </location>
</feature>
<evidence type="ECO:0000256" key="3">
    <source>
        <dbReference type="ARBA" id="ARBA00022777"/>
    </source>
</evidence>
<dbReference type="Pfam" id="PF00069">
    <property type="entry name" value="Pkinase"/>
    <property type="match status" value="1"/>
</dbReference>
<dbReference type="InterPro" id="IPR051681">
    <property type="entry name" value="Ser/Thr_Kinases-Pseudokinases"/>
</dbReference>
<evidence type="ECO:0000256" key="4">
    <source>
        <dbReference type="ARBA" id="ARBA00022840"/>
    </source>
</evidence>
<evidence type="ECO:0000313" key="8">
    <source>
        <dbReference type="Proteomes" id="UP000008181"/>
    </source>
</evidence>
<evidence type="ECO:0000256" key="1">
    <source>
        <dbReference type="ARBA" id="ARBA00022679"/>
    </source>
</evidence>
<keyword evidence="3" id="KW-0418">Kinase</keyword>
<dbReference type="Gene3D" id="1.10.510.10">
    <property type="entry name" value="Transferase(Phosphotransferase) domain 1"/>
    <property type="match status" value="1"/>
</dbReference>
<dbReference type="STRING" id="578455.G2QRU0"/>
<accession>G2QRU0</accession>
<dbReference type="OrthoDB" id="1668230at2759"/>
<dbReference type="KEGG" id="ttt:THITE_2110167"/>
<dbReference type="PANTHER" id="PTHR44329">
    <property type="entry name" value="SERINE/THREONINE-PROTEIN KINASE TNNI3K-RELATED"/>
    <property type="match status" value="1"/>
</dbReference>